<dbReference type="InterPro" id="IPR020904">
    <property type="entry name" value="Sc_DH/Rdtase_CS"/>
</dbReference>
<dbReference type="InterPro" id="IPR002347">
    <property type="entry name" value="SDR_fam"/>
</dbReference>
<dbReference type="PRINTS" id="PR00081">
    <property type="entry name" value="GDHRDH"/>
</dbReference>
<proteinExistence type="inferred from homology"/>
<dbReference type="PROSITE" id="PS00061">
    <property type="entry name" value="ADH_SHORT"/>
    <property type="match status" value="1"/>
</dbReference>
<evidence type="ECO:0000313" key="3">
    <source>
        <dbReference type="EMBL" id="ACL57346.1"/>
    </source>
</evidence>
<dbReference type="Proteomes" id="UP000008207">
    <property type="component" value="Chromosome"/>
</dbReference>
<dbReference type="EMBL" id="CP001349">
    <property type="protein sequence ID" value="ACL57346.1"/>
    <property type="molecule type" value="Genomic_DNA"/>
</dbReference>
<sequence>MSRAAGVIAPGRFSGKVVAVTGAAQGIGREVALRLAREGADLLLTDRSAIVEETAAEARDLGATVAVELADLERYEGAEQVMAGAVSRFRRLDVLINNVGGSIWFKPYAHYAPQEVEAEIRRSLFPTLWCCRAALPLMLEGGGGSIVNVSSVATRGVNRVPYAAAKGGVNALTACLAWEYAAHNIRVNAVAPGGTEAPPRRIPRNPAAPSEQERAWIDEVVAQTKASSLMGRYGTPAEQAAAILFLASDEASYVTGVTLPVAGGDLG</sequence>
<dbReference type="OrthoDB" id="7568484at2"/>
<dbReference type="KEGG" id="mno:Mnod_2371"/>
<dbReference type="Gene3D" id="3.40.50.720">
    <property type="entry name" value="NAD(P)-binding Rossmann-like Domain"/>
    <property type="match status" value="1"/>
</dbReference>
<keyword evidence="4" id="KW-1185">Reference proteome</keyword>
<reference evidence="3 4" key="1">
    <citation type="submission" date="2009-01" db="EMBL/GenBank/DDBJ databases">
        <title>Complete sequence of chromosome of Methylobacterium nodulans ORS 2060.</title>
        <authorList>
            <consortium name="US DOE Joint Genome Institute"/>
            <person name="Lucas S."/>
            <person name="Copeland A."/>
            <person name="Lapidus A."/>
            <person name="Glavina del Rio T."/>
            <person name="Dalin E."/>
            <person name="Tice H."/>
            <person name="Bruce D."/>
            <person name="Goodwin L."/>
            <person name="Pitluck S."/>
            <person name="Sims D."/>
            <person name="Brettin T."/>
            <person name="Detter J.C."/>
            <person name="Han C."/>
            <person name="Larimer F."/>
            <person name="Land M."/>
            <person name="Hauser L."/>
            <person name="Kyrpides N."/>
            <person name="Ivanova N."/>
            <person name="Marx C.J."/>
            <person name="Richardson P."/>
        </authorList>
    </citation>
    <scope>NUCLEOTIDE SEQUENCE [LARGE SCALE GENOMIC DNA]</scope>
    <source>
        <strain evidence="4">LMG 21967 / CNCM I-2342 / ORS 2060</strain>
    </source>
</reference>
<dbReference type="GO" id="GO:0030497">
    <property type="term" value="P:fatty acid elongation"/>
    <property type="evidence" value="ECO:0007669"/>
    <property type="project" value="TreeGrafter"/>
</dbReference>
<dbReference type="RefSeq" id="WP_015929026.1">
    <property type="nucleotide sequence ID" value="NC_011894.1"/>
</dbReference>
<dbReference type="PANTHER" id="PTHR42760:SF123">
    <property type="entry name" value="OXIDOREDUCTASE"/>
    <property type="match status" value="1"/>
</dbReference>
<dbReference type="CDD" id="cd08937">
    <property type="entry name" value="DHB_DH-like_SDR_c"/>
    <property type="match status" value="1"/>
</dbReference>
<dbReference type="NCBIfam" id="NF040811">
    <property type="entry name" value="BenD"/>
    <property type="match status" value="1"/>
</dbReference>
<dbReference type="STRING" id="460265.Mnod_2371"/>
<dbReference type="AlphaFoldDB" id="B8IBD1"/>
<dbReference type="HOGENOM" id="CLU_010194_1_2_5"/>
<dbReference type="PANTHER" id="PTHR42760">
    <property type="entry name" value="SHORT-CHAIN DEHYDROGENASES/REDUCTASES FAMILY MEMBER"/>
    <property type="match status" value="1"/>
</dbReference>
<dbReference type="GO" id="GO:0016616">
    <property type="term" value="F:oxidoreductase activity, acting on the CH-OH group of donors, NAD or NADP as acceptor"/>
    <property type="evidence" value="ECO:0007669"/>
    <property type="project" value="TreeGrafter"/>
</dbReference>
<name>B8IBD1_METNO</name>
<dbReference type="Pfam" id="PF00106">
    <property type="entry name" value="adh_short"/>
    <property type="match status" value="1"/>
</dbReference>
<dbReference type="eggNOG" id="COG1028">
    <property type="taxonomic scope" value="Bacteria"/>
</dbReference>
<protein>
    <submittedName>
        <fullName evidence="3">Short-chain dehydrogenase/reductase SDR</fullName>
    </submittedName>
</protein>
<dbReference type="PRINTS" id="PR00080">
    <property type="entry name" value="SDRFAMILY"/>
</dbReference>
<evidence type="ECO:0000256" key="2">
    <source>
        <dbReference type="RuleBase" id="RU000363"/>
    </source>
</evidence>
<dbReference type="InterPro" id="IPR036291">
    <property type="entry name" value="NAD(P)-bd_dom_sf"/>
</dbReference>
<dbReference type="SUPFAM" id="SSF51735">
    <property type="entry name" value="NAD(P)-binding Rossmann-fold domains"/>
    <property type="match status" value="1"/>
</dbReference>
<comment type="similarity">
    <text evidence="1 2">Belongs to the short-chain dehydrogenases/reductases (SDR) family.</text>
</comment>
<dbReference type="FunFam" id="3.40.50.720:FF:000084">
    <property type="entry name" value="Short-chain dehydrogenase reductase"/>
    <property type="match status" value="1"/>
</dbReference>
<organism evidence="3 4">
    <name type="scientific">Methylobacterium nodulans (strain LMG 21967 / CNCM I-2342 / ORS 2060)</name>
    <dbReference type="NCBI Taxonomy" id="460265"/>
    <lineage>
        <taxon>Bacteria</taxon>
        <taxon>Pseudomonadati</taxon>
        <taxon>Pseudomonadota</taxon>
        <taxon>Alphaproteobacteria</taxon>
        <taxon>Hyphomicrobiales</taxon>
        <taxon>Methylobacteriaceae</taxon>
        <taxon>Methylobacterium</taxon>
    </lineage>
</organism>
<dbReference type="InterPro" id="IPR047686">
    <property type="entry name" value="BenD"/>
</dbReference>
<accession>B8IBD1</accession>
<evidence type="ECO:0000313" key="4">
    <source>
        <dbReference type="Proteomes" id="UP000008207"/>
    </source>
</evidence>
<evidence type="ECO:0000256" key="1">
    <source>
        <dbReference type="ARBA" id="ARBA00006484"/>
    </source>
</evidence>
<gene>
    <name evidence="3" type="ordered locus">Mnod_2371</name>
</gene>
<dbReference type="NCBIfam" id="NF009463">
    <property type="entry name" value="PRK12823.1"/>
    <property type="match status" value="1"/>
</dbReference>